<evidence type="ECO:0000313" key="7">
    <source>
        <dbReference type="EMBL" id="KAJ8764282.1"/>
    </source>
</evidence>
<reference evidence="7 8" key="1">
    <citation type="submission" date="2021-09" db="EMBL/GenBank/DDBJ databases">
        <title>Genomic insights and catalytic innovation underlie evolution of tropane alkaloids biosynthesis.</title>
        <authorList>
            <person name="Wang Y.-J."/>
            <person name="Tian T."/>
            <person name="Huang J.-P."/>
            <person name="Huang S.-X."/>
        </authorList>
    </citation>
    <scope>NUCLEOTIDE SEQUENCE [LARGE SCALE GENOMIC DNA]</scope>
    <source>
        <strain evidence="7">KIB-2018</strain>
        <tissue evidence="7">Leaf</tissue>
    </source>
</reference>
<evidence type="ECO:0000256" key="5">
    <source>
        <dbReference type="RuleBase" id="RU361262"/>
    </source>
</evidence>
<evidence type="ECO:0000256" key="4">
    <source>
        <dbReference type="PROSITE-ProRule" id="PRU01161"/>
    </source>
</evidence>
<evidence type="ECO:0000256" key="1">
    <source>
        <dbReference type="ARBA" id="ARBA00010240"/>
    </source>
</evidence>
<comment type="domain">
    <text evidence="5">The nitrogen atoms of the two glycine residues in the GGXR motif define the oxyanion hole, and stabilize the oxyanion that forms during the nucleophilic attack by the catalytic serine during substrate cleavage.</text>
</comment>
<dbReference type="GO" id="GO:0047372">
    <property type="term" value="F:monoacylglycerol lipase activity"/>
    <property type="evidence" value="ECO:0007669"/>
    <property type="project" value="TreeGrafter"/>
</dbReference>
<organism evidence="7 8">
    <name type="scientific">Erythroxylum novogranatense</name>
    <dbReference type="NCBI Taxonomy" id="1862640"/>
    <lineage>
        <taxon>Eukaryota</taxon>
        <taxon>Viridiplantae</taxon>
        <taxon>Streptophyta</taxon>
        <taxon>Embryophyta</taxon>
        <taxon>Tracheophyta</taxon>
        <taxon>Spermatophyta</taxon>
        <taxon>Magnoliopsida</taxon>
        <taxon>eudicotyledons</taxon>
        <taxon>Gunneridae</taxon>
        <taxon>Pentapetalae</taxon>
        <taxon>rosids</taxon>
        <taxon>fabids</taxon>
        <taxon>Malpighiales</taxon>
        <taxon>Erythroxylaceae</taxon>
        <taxon>Erythroxylum</taxon>
    </lineage>
</organism>
<evidence type="ECO:0000256" key="3">
    <source>
        <dbReference type="ARBA" id="ARBA00023098"/>
    </source>
</evidence>
<feature type="short sequence motif" description="GXSXG" evidence="4">
    <location>
        <begin position="55"/>
        <end position="59"/>
    </location>
</feature>
<dbReference type="Proteomes" id="UP001159364">
    <property type="component" value="Linkage Group LG05"/>
</dbReference>
<dbReference type="AlphaFoldDB" id="A0AAV8TC24"/>
<dbReference type="Pfam" id="PF01734">
    <property type="entry name" value="Patatin"/>
    <property type="match status" value="1"/>
</dbReference>
<dbReference type="EC" id="3.1.1.-" evidence="5"/>
<comment type="similarity">
    <text evidence="1 5">Belongs to the patatin family.</text>
</comment>
<proteinExistence type="inferred from homology"/>
<feature type="short sequence motif" description="GXGXXG" evidence="4">
    <location>
        <begin position="17"/>
        <end position="22"/>
    </location>
</feature>
<accession>A0AAV8TC24</accession>
<evidence type="ECO:0000256" key="2">
    <source>
        <dbReference type="ARBA" id="ARBA00022963"/>
    </source>
</evidence>
<dbReference type="InterPro" id="IPR016035">
    <property type="entry name" value="Acyl_Trfase/lysoPLipase"/>
</dbReference>
<dbReference type="Gene3D" id="3.40.1090.10">
    <property type="entry name" value="Cytosolic phospholipase A2 catalytic domain"/>
    <property type="match status" value="1"/>
</dbReference>
<dbReference type="PROSITE" id="PS51635">
    <property type="entry name" value="PNPLA"/>
    <property type="match status" value="1"/>
</dbReference>
<evidence type="ECO:0000313" key="8">
    <source>
        <dbReference type="Proteomes" id="UP001159364"/>
    </source>
</evidence>
<name>A0AAV8TC24_9ROSI</name>
<dbReference type="PANTHER" id="PTHR32176:SF99">
    <property type="entry name" value="PATATIN"/>
    <property type="match status" value="1"/>
</dbReference>
<keyword evidence="2 5" id="KW-0442">Lipid degradation</keyword>
<keyword evidence="8" id="KW-1185">Reference proteome</keyword>
<dbReference type="InterPro" id="IPR002641">
    <property type="entry name" value="PNPLA_dom"/>
</dbReference>
<dbReference type="SUPFAM" id="SSF52151">
    <property type="entry name" value="FabD/lysophospholipase-like"/>
    <property type="match status" value="1"/>
</dbReference>
<dbReference type="EMBL" id="JAIWQS010000005">
    <property type="protein sequence ID" value="KAJ8764282.1"/>
    <property type="molecule type" value="Genomic_DNA"/>
</dbReference>
<sequence length="168" mass="18476">MSIRAKGKMITVLGIDGGGARGIIPGTILSFLESKPQELDGTIVRIVDFLDIIAGTSAGGLLTTMLAAPSNENRPLYATKDIKIFYLEHSPKIFPQTRNDFIGSMTTFTCEFMGPKYDGKYLRSLINRLLGDLTVSQTLTQVLIPAFDIQLLQPFIFSTNKTLDIDED</sequence>
<evidence type="ECO:0000259" key="6">
    <source>
        <dbReference type="PROSITE" id="PS51635"/>
    </source>
</evidence>
<comment type="caution">
    <text evidence="4">Lacks conserved residue(s) required for the propagation of feature annotation.</text>
</comment>
<keyword evidence="3 5" id="KW-0443">Lipid metabolism</keyword>
<protein>
    <recommendedName>
        <fullName evidence="5">Patatin</fullName>
        <ecNumber evidence="5">3.1.1.-</ecNumber>
    </recommendedName>
</protein>
<gene>
    <name evidence="7" type="ORF">K2173_006022</name>
</gene>
<dbReference type="GO" id="GO:0016042">
    <property type="term" value="P:lipid catabolic process"/>
    <property type="evidence" value="ECO:0007669"/>
    <property type="project" value="UniProtKB-KW"/>
</dbReference>
<dbReference type="PANTHER" id="PTHR32176">
    <property type="entry name" value="XYLOSE ISOMERASE"/>
    <property type="match status" value="1"/>
</dbReference>
<comment type="function">
    <text evidence="5">Lipolytic acyl hydrolase (LAH).</text>
</comment>
<comment type="caution">
    <text evidence="7">The sequence shown here is derived from an EMBL/GenBank/DDBJ whole genome shotgun (WGS) entry which is preliminary data.</text>
</comment>
<keyword evidence="5" id="KW-0378">Hydrolase</keyword>
<dbReference type="GO" id="GO:0004620">
    <property type="term" value="F:phospholipase activity"/>
    <property type="evidence" value="ECO:0007669"/>
    <property type="project" value="TreeGrafter"/>
</dbReference>
<feature type="domain" description="PNPLA" evidence="6">
    <location>
        <begin position="13"/>
        <end position="168"/>
    </location>
</feature>